<dbReference type="OrthoDB" id="163747at2759"/>
<dbReference type="InterPro" id="IPR011993">
    <property type="entry name" value="PH-like_dom_sf"/>
</dbReference>
<evidence type="ECO:0000313" key="5">
    <source>
        <dbReference type="EMBL" id="TDH68451.1"/>
    </source>
</evidence>
<dbReference type="EMBL" id="SHOA02000016">
    <property type="protein sequence ID" value="TDH68451.1"/>
    <property type="molecule type" value="Genomic_DNA"/>
</dbReference>
<dbReference type="InterPro" id="IPR001849">
    <property type="entry name" value="PH_domain"/>
</dbReference>
<evidence type="ECO:0000259" key="3">
    <source>
        <dbReference type="PROSITE" id="PS50003"/>
    </source>
</evidence>
<comment type="caution">
    <text evidence="5">The sequence shown here is derived from an EMBL/GenBank/DDBJ whole genome shotgun (WGS) entry which is preliminary data.</text>
</comment>
<dbReference type="InterPro" id="IPR001202">
    <property type="entry name" value="WW_dom"/>
</dbReference>
<evidence type="ECO:0000256" key="2">
    <source>
        <dbReference type="SAM" id="MobiDB-lite"/>
    </source>
</evidence>
<dbReference type="PROSITE" id="PS50003">
    <property type="entry name" value="PH_DOMAIN"/>
    <property type="match status" value="1"/>
</dbReference>
<keyword evidence="1" id="KW-0175">Coiled coil</keyword>
<dbReference type="PROSITE" id="PS50020">
    <property type="entry name" value="WW_DOMAIN_2"/>
    <property type="match status" value="1"/>
</dbReference>
<evidence type="ECO:0000256" key="1">
    <source>
        <dbReference type="SAM" id="Coils"/>
    </source>
</evidence>
<protein>
    <recommendedName>
        <fullName evidence="7">PH domain-containing protein</fullName>
    </recommendedName>
</protein>
<name>A0A976FKU1_BRELC</name>
<dbReference type="InterPro" id="IPR036034">
    <property type="entry name" value="PDZ_sf"/>
</dbReference>
<feature type="domain" description="PH" evidence="3">
    <location>
        <begin position="948"/>
        <end position="1056"/>
    </location>
</feature>
<proteinExistence type="predicted"/>
<dbReference type="Gene3D" id="2.30.42.10">
    <property type="match status" value="1"/>
</dbReference>
<feature type="coiled-coil region" evidence="1">
    <location>
        <begin position="544"/>
        <end position="585"/>
    </location>
</feature>
<dbReference type="SMART" id="SM00233">
    <property type="entry name" value="PH"/>
    <property type="match status" value="1"/>
</dbReference>
<keyword evidence="6" id="KW-1185">Reference proteome</keyword>
<dbReference type="Gene3D" id="2.30.29.30">
    <property type="entry name" value="Pleckstrin-homology domain (PH domain)/Phosphotyrosine-binding domain (PTB)"/>
    <property type="match status" value="1"/>
</dbReference>
<dbReference type="CDD" id="cd00201">
    <property type="entry name" value="WW"/>
    <property type="match status" value="1"/>
</dbReference>
<accession>A0A976FKU1</accession>
<feature type="domain" description="WW" evidence="4">
    <location>
        <begin position="270"/>
        <end position="304"/>
    </location>
</feature>
<dbReference type="Proteomes" id="UP000294530">
    <property type="component" value="Unassembled WGS sequence"/>
</dbReference>
<reference evidence="5 6" key="1">
    <citation type="journal article" date="2021" name="Genome Biol.">
        <title>AFLAP: assembly-free linkage analysis pipeline using k-mers from genome sequencing data.</title>
        <authorList>
            <person name="Fletcher K."/>
            <person name="Zhang L."/>
            <person name="Gil J."/>
            <person name="Han R."/>
            <person name="Cavanaugh K."/>
            <person name="Michelmore R."/>
        </authorList>
    </citation>
    <scope>NUCLEOTIDE SEQUENCE [LARGE SCALE GENOMIC DNA]</scope>
    <source>
        <strain evidence="5 6">SF5</strain>
    </source>
</reference>
<evidence type="ECO:0008006" key="7">
    <source>
        <dbReference type="Google" id="ProtNLM"/>
    </source>
</evidence>
<feature type="region of interest" description="Disordered" evidence="2">
    <location>
        <begin position="856"/>
        <end position="925"/>
    </location>
</feature>
<evidence type="ECO:0000259" key="4">
    <source>
        <dbReference type="PROSITE" id="PS50020"/>
    </source>
</evidence>
<gene>
    <name evidence="5" type="ORF">CCR75_005837</name>
</gene>
<dbReference type="SUPFAM" id="SSF50156">
    <property type="entry name" value="PDZ domain-like"/>
    <property type="match status" value="1"/>
</dbReference>
<sequence length="1093" mass="122610">MERISLLEVDKIAVDIDSSVTASYLESIKGSSDVAEAAEDLDTSITNEIDDSEAMFTDVEPTTANDVSAEPEEKQRVENLDLADNEFEADDMDIESLDELLSIVKSKPIAFADDETENSLTILEADFLDKFAVSDDALDFDATNQISLIRRSVSDFIVDEAAETSGEDFAAFESASPAATSDLLVTKPDKNAQNNSDMKSTIEADPIVSEQDQALHDNKREEDEHATITAVTEEPAKATSADENLVDVLAKIRYKLACESVQVLDSGEIVALPKGWTTRQSKTNDGKTYFVSPFGHTQWLRPPMKTGIIYNWVHEIEVTFGPGRLGLNLKQIAGIPGTQFTDLQVHIAEIYKLPNGMASPAEIYNWSVKPEKRLAVNMRVTEMNGISLTGYTYSEVLELLARMPRPVGIKFADVSKGIVGRVEKEIPVEETEEEKEARAARVMQRSLHSEYFQILVSYELHKQVWATTRHHMRLQLLDIQKKNEVVGIQVELEQQRRESLTKERELLVQETVSLTQVIDQLGKQLAGKIDSPEVLRTAKLARRNAVLEKEVTEIIVENDELQASRVRIEDALDDLQQELEAYGNLDVDRNGSNEVKFFSPAFLGSMVHRGSIDTRAEDARERLLEKIKAQRSQFEEEIFLEEERARFVESEIYQFKSQISLAAEAVKREDAFISGERPPQMIFLENKIALLKKNLRETVAGIVKARQSGDQQQTPYLFTRRADLKDDLIAALEEMRRMENELSAYFDVVQKEKVESLPKDISLLTVNIDEAPHERALESSRLQKKLAKLQVQLHETVVQLAKAAAEMDEDHANYLGKRRLLLKDEMKAVQDQFEALTMGTLNVAVNNRESYVRPSLVGPPTIQDAPRRSTAGSRISLSGGFRGSITSTWTSMAPDRASNISQTSEIAPRSSERQDLPLGGRSSSNGSMALRTQCNALSSIHVPGDESMPTMSGILRKHATYSNEKSTFGNMSLRGVRERWFNIEPDGYLRYYKREGDREPRGAILLKQSSLEILHGKEVGKPNEFMICSPTHQTRMLAKTCEEMLVWVKVLELAHAHFMQQVLNEDGHGNSTDHAVSPDAELAYRNKRATLGF</sequence>
<dbReference type="GeneID" id="94349583"/>
<dbReference type="KEGG" id="blac:94349583"/>
<organism evidence="5 6">
    <name type="scientific">Bremia lactucae</name>
    <name type="common">Lettuce downy mildew</name>
    <dbReference type="NCBI Taxonomy" id="4779"/>
    <lineage>
        <taxon>Eukaryota</taxon>
        <taxon>Sar</taxon>
        <taxon>Stramenopiles</taxon>
        <taxon>Oomycota</taxon>
        <taxon>Peronosporomycetes</taxon>
        <taxon>Peronosporales</taxon>
        <taxon>Peronosporaceae</taxon>
        <taxon>Bremia</taxon>
    </lineage>
</organism>
<dbReference type="AlphaFoldDB" id="A0A976FKU1"/>
<evidence type="ECO:0000313" key="6">
    <source>
        <dbReference type="Proteomes" id="UP000294530"/>
    </source>
</evidence>
<feature type="region of interest" description="Disordered" evidence="2">
    <location>
        <begin position="182"/>
        <end position="208"/>
    </location>
</feature>
<dbReference type="SUPFAM" id="SSF50729">
    <property type="entry name" value="PH domain-like"/>
    <property type="match status" value="1"/>
</dbReference>
<dbReference type="RefSeq" id="XP_067817950.1">
    <property type="nucleotide sequence ID" value="XM_067963912.1"/>
</dbReference>